<feature type="transmembrane region" description="Helical" evidence="8">
    <location>
        <begin position="56"/>
        <end position="76"/>
    </location>
</feature>
<feature type="transmembrane region" description="Helical" evidence="8">
    <location>
        <begin position="12"/>
        <end position="36"/>
    </location>
</feature>
<dbReference type="GO" id="GO:0004252">
    <property type="term" value="F:serine-type endopeptidase activity"/>
    <property type="evidence" value="ECO:0007669"/>
    <property type="project" value="InterPro"/>
</dbReference>
<dbReference type="PANTHER" id="PTHR43066">
    <property type="entry name" value="RHOMBOID-RELATED PROTEIN"/>
    <property type="match status" value="1"/>
</dbReference>
<name>A0A1Y0I1E1_9GAMM</name>
<gene>
    <name evidence="10" type="ORF">OLMES_0169</name>
</gene>
<keyword evidence="4 8" id="KW-0812">Transmembrane</keyword>
<evidence type="ECO:0000313" key="11">
    <source>
        <dbReference type="Proteomes" id="UP000196027"/>
    </source>
</evidence>
<evidence type="ECO:0000313" key="10">
    <source>
        <dbReference type="EMBL" id="ARU54277.1"/>
    </source>
</evidence>
<feature type="transmembrane region" description="Helical" evidence="8">
    <location>
        <begin position="81"/>
        <end position="100"/>
    </location>
</feature>
<dbReference type="AlphaFoldDB" id="A0A1Y0I1E1"/>
<dbReference type="EMBL" id="CP021425">
    <property type="protein sequence ID" value="ARU54277.1"/>
    <property type="molecule type" value="Genomic_DNA"/>
</dbReference>
<keyword evidence="11" id="KW-1185">Reference proteome</keyword>
<evidence type="ECO:0000256" key="4">
    <source>
        <dbReference type="ARBA" id="ARBA00022692"/>
    </source>
</evidence>
<dbReference type="Pfam" id="PF01694">
    <property type="entry name" value="Rhomboid"/>
    <property type="match status" value="1"/>
</dbReference>
<feature type="transmembrane region" description="Helical" evidence="8">
    <location>
        <begin position="132"/>
        <end position="150"/>
    </location>
</feature>
<comment type="similarity">
    <text evidence="2">Belongs to the peptidase S54 family.</text>
</comment>
<evidence type="ECO:0000256" key="3">
    <source>
        <dbReference type="ARBA" id="ARBA00022670"/>
    </source>
</evidence>
<protein>
    <submittedName>
        <fullName evidence="10">S54 (Rhomboid) family peptidase</fullName>
    </submittedName>
</protein>
<keyword evidence="3" id="KW-0645">Protease</keyword>
<organism evidence="10 11">
    <name type="scientific">Oleiphilus messinensis</name>
    <dbReference type="NCBI Taxonomy" id="141451"/>
    <lineage>
        <taxon>Bacteria</taxon>
        <taxon>Pseudomonadati</taxon>
        <taxon>Pseudomonadota</taxon>
        <taxon>Gammaproteobacteria</taxon>
        <taxon>Oceanospirillales</taxon>
        <taxon>Oleiphilaceae</taxon>
        <taxon>Oleiphilus</taxon>
    </lineage>
</organism>
<dbReference type="InterPro" id="IPR022764">
    <property type="entry name" value="Peptidase_S54_rhomboid_dom"/>
</dbReference>
<proteinExistence type="inferred from homology"/>
<keyword evidence="5" id="KW-0378">Hydrolase</keyword>
<keyword evidence="7 8" id="KW-0472">Membrane</keyword>
<dbReference type="GO" id="GO:0006508">
    <property type="term" value="P:proteolysis"/>
    <property type="evidence" value="ECO:0007669"/>
    <property type="project" value="UniProtKB-KW"/>
</dbReference>
<evidence type="ECO:0000256" key="1">
    <source>
        <dbReference type="ARBA" id="ARBA00004141"/>
    </source>
</evidence>
<dbReference type="RefSeq" id="WP_087459497.1">
    <property type="nucleotide sequence ID" value="NZ_CP021425.1"/>
</dbReference>
<feature type="transmembrane region" description="Helical" evidence="8">
    <location>
        <begin position="106"/>
        <end position="125"/>
    </location>
</feature>
<accession>A0A1Y0I1E1</accession>
<evidence type="ECO:0000259" key="9">
    <source>
        <dbReference type="Pfam" id="PF01694"/>
    </source>
</evidence>
<reference evidence="10 11" key="1">
    <citation type="submission" date="2017-05" db="EMBL/GenBank/DDBJ databases">
        <title>Genomic insights into alkan degradation activity of Oleiphilus messinensis.</title>
        <authorList>
            <person name="Kozyavkin S.A."/>
            <person name="Slesarev A.I."/>
            <person name="Golyshin P.N."/>
            <person name="Korzhenkov A."/>
            <person name="Golyshina O.N."/>
            <person name="Toshchakov S.V."/>
        </authorList>
    </citation>
    <scope>NUCLEOTIDE SEQUENCE [LARGE SCALE GENOMIC DNA]</scope>
    <source>
        <strain evidence="10 11">ME102</strain>
    </source>
</reference>
<evidence type="ECO:0000256" key="8">
    <source>
        <dbReference type="SAM" id="Phobius"/>
    </source>
</evidence>
<sequence>MTLTPWRRMIALVLVLWGIEGINIILAHSLNYLGLIPRTPVGLLGIFTAPFLHGNIWHLLNNTVPFVILGAFVGYIGKDTWWRTTIFIVLVGGALTWIFGRKASHVGASGLIFGWWAFLLSYGFYHRSLKSIVIAFATLFLYGGLAWGLIHLQKTISVESHIFGALAGFLSARLQARKKQPSAPT</sequence>
<dbReference type="InterPro" id="IPR035952">
    <property type="entry name" value="Rhomboid-like_sf"/>
</dbReference>
<dbReference type="GO" id="GO:0016020">
    <property type="term" value="C:membrane"/>
    <property type="evidence" value="ECO:0007669"/>
    <property type="project" value="UniProtKB-SubCell"/>
</dbReference>
<dbReference type="SUPFAM" id="SSF144091">
    <property type="entry name" value="Rhomboid-like"/>
    <property type="match status" value="1"/>
</dbReference>
<evidence type="ECO:0000256" key="6">
    <source>
        <dbReference type="ARBA" id="ARBA00022989"/>
    </source>
</evidence>
<evidence type="ECO:0000256" key="5">
    <source>
        <dbReference type="ARBA" id="ARBA00022801"/>
    </source>
</evidence>
<dbReference type="Proteomes" id="UP000196027">
    <property type="component" value="Chromosome"/>
</dbReference>
<feature type="domain" description="Peptidase S54 rhomboid" evidence="9">
    <location>
        <begin position="45"/>
        <end position="174"/>
    </location>
</feature>
<evidence type="ECO:0000256" key="7">
    <source>
        <dbReference type="ARBA" id="ARBA00023136"/>
    </source>
</evidence>
<dbReference type="PANTHER" id="PTHR43066:SF1">
    <property type="entry name" value="RHOMBOID PROTEIN 2"/>
    <property type="match status" value="1"/>
</dbReference>
<evidence type="ECO:0000256" key="2">
    <source>
        <dbReference type="ARBA" id="ARBA00009045"/>
    </source>
</evidence>
<keyword evidence="6 8" id="KW-1133">Transmembrane helix</keyword>
<dbReference type="Gene3D" id="1.20.1540.10">
    <property type="entry name" value="Rhomboid-like"/>
    <property type="match status" value="1"/>
</dbReference>
<dbReference type="KEGG" id="ome:OLMES_0169"/>
<dbReference type="OrthoDB" id="465874at2"/>
<comment type="subcellular location">
    <subcellularLocation>
        <location evidence="1">Membrane</location>
        <topology evidence="1">Multi-pass membrane protein</topology>
    </subcellularLocation>
</comment>